<keyword evidence="5" id="KW-0812">Transmembrane</keyword>
<dbReference type="Proteomes" id="UP000287033">
    <property type="component" value="Unassembled WGS sequence"/>
</dbReference>
<evidence type="ECO:0000256" key="1">
    <source>
        <dbReference type="ARBA" id="ARBA00004323"/>
    </source>
</evidence>
<sequence>MRLRHKGDLLCTFLLLTAFCILLYIQMRSDTLWLDKREQQQQPGTERYILLGSTKAATPLALTSSTAESGRVCQPAQQPETAQEQWKTSPPSNFLPWNYRQYLWQKDCREFQQIINQEDKCQKVTGEQLLLLSIKSRVEEFERREVARKTWAQERGVRHLQVRRLFLLGIPANQSSLASWSGLLEQESQTYQDILLWDFQDTFFNLTLKEIHFLKWLDQFCPSAEFVFKGDDDVFVNVENIADFLGDADPKGDLFVGHIIYQALPIRSNKSKYFIPEMMYGPGVYPVYAGGGGFLMSGHTARRLYQASKEVDLFPIDDVFLGMCLLRIGLEPLTHEGFRTFGIVRPSAAPHLQTFDPCFYKELMVVHSLKVPEIWLMWSLLHDPKLDCARKGSMKHPFRWRVKRKSTPTPVRKFKH</sequence>
<evidence type="ECO:0000256" key="4">
    <source>
        <dbReference type="ARBA" id="ARBA00022679"/>
    </source>
</evidence>
<evidence type="ECO:0000256" key="11">
    <source>
        <dbReference type="ARBA" id="ARBA00043952"/>
    </source>
</evidence>
<evidence type="ECO:0000256" key="6">
    <source>
        <dbReference type="ARBA" id="ARBA00022968"/>
    </source>
</evidence>
<dbReference type="AlphaFoldDB" id="A0A401S7Z3"/>
<dbReference type="Pfam" id="PF01762">
    <property type="entry name" value="Galactosyl_T"/>
    <property type="match status" value="1"/>
</dbReference>
<dbReference type="EMBL" id="BEZZ01000124">
    <property type="protein sequence ID" value="GCC26460.1"/>
    <property type="molecule type" value="Genomic_DNA"/>
</dbReference>
<dbReference type="STRING" id="137246.A0A401S7Z3"/>
<protein>
    <recommendedName>
        <fullName evidence="12">Hexosyltransferase</fullName>
        <ecNumber evidence="12">2.4.1.-</ecNumber>
    </recommendedName>
</protein>
<evidence type="ECO:0000256" key="5">
    <source>
        <dbReference type="ARBA" id="ARBA00022692"/>
    </source>
</evidence>
<name>A0A401S7Z3_CHIPU</name>
<accession>A0A401S7Z3</accession>
<evidence type="ECO:0000256" key="3">
    <source>
        <dbReference type="ARBA" id="ARBA00022676"/>
    </source>
</evidence>
<keyword evidence="7" id="KW-1133">Transmembrane helix</keyword>
<dbReference type="OMA" id="PFQWKKK"/>
<keyword evidence="10" id="KW-0325">Glycoprotein</keyword>
<dbReference type="InterPro" id="IPR002659">
    <property type="entry name" value="Glyco_trans_31"/>
</dbReference>
<dbReference type="GO" id="GO:0008499">
    <property type="term" value="F:N-acetyl-beta-D-glucosaminide beta-(1,3)-galactosyltransferase activity"/>
    <property type="evidence" value="ECO:0007669"/>
    <property type="project" value="UniProtKB-ARBA"/>
</dbReference>
<dbReference type="PANTHER" id="PTHR11214:SF91">
    <property type="entry name" value="UDP-GLCNAC:BETAGAL BETA-1,3-N-ACETYLGLUCOSAMINYLTRANSFERASE 9"/>
    <property type="match status" value="1"/>
</dbReference>
<dbReference type="GO" id="GO:0030311">
    <property type="term" value="P:poly-N-acetyllactosamine biosynthetic process"/>
    <property type="evidence" value="ECO:0007669"/>
    <property type="project" value="TreeGrafter"/>
</dbReference>
<comment type="similarity">
    <text evidence="2 12">Belongs to the glycosyltransferase 31 family.</text>
</comment>
<keyword evidence="9" id="KW-0472">Membrane</keyword>
<dbReference type="PANTHER" id="PTHR11214">
    <property type="entry name" value="BETA-1,3-N-ACETYLGLUCOSAMINYLTRANSFERASE"/>
    <property type="match status" value="1"/>
</dbReference>
<reference evidence="13 14" key="1">
    <citation type="journal article" date="2018" name="Nat. Ecol. Evol.">
        <title>Shark genomes provide insights into elasmobranch evolution and the origin of vertebrates.</title>
        <authorList>
            <person name="Hara Y"/>
            <person name="Yamaguchi K"/>
            <person name="Onimaru K"/>
            <person name="Kadota M"/>
            <person name="Koyanagi M"/>
            <person name="Keeley SD"/>
            <person name="Tatsumi K"/>
            <person name="Tanaka K"/>
            <person name="Motone F"/>
            <person name="Kageyama Y"/>
            <person name="Nozu R"/>
            <person name="Adachi N"/>
            <person name="Nishimura O"/>
            <person name="Nakagawa R"/>
            <person name="Tanegashima C"/>
            <person name="Kiyatake I"/>
            <person name="Matsumoto R"/>
            <person name="Murakumo K"/>
            <person name="Nishida K"/>
            <person name="Terakita A"/>
            <person name="Kuratani S"/>
            <person name="Sato K"/>
            <person name="Hyodo S Kuraku.S."/>
        </authorList>
    </citation>
    <scope>NUCLEOTIDE SEQUENCE [LARGE SCALE GENOMIC DNA]</scope>
</reference>
<comment type="subcellular location">
    <subcellularLocation>
        <location evidence="1 12">Golgi apparatus membrane</location>
        <topology evidence="1 12">Single-pass type II membrane protein</topology>
    </subcellularLocation>
</comment>
<evidence type="ECO:0000256" key="2">
    <source>
        <dbReference type="ARBA" id="ARBA00008661"/>
    </source>
</evidence>
<evidence type="ECO:0000313" key="13">
    <source>
        <dbReference type="EMBL" id="GCC26460.1"/>
    </source>
</evidence>
<evidence type="ECO:0000256" key="10">
    <source>
        <dbReference type="ARBA" id="ARBA00023180"/>
    </source>
</evidence>
<keyword evidence="3 12" id="KW-0328">Glycosyltransferase</keyword>
<comment type="caution">
    <text evidence="13">The sequence shown here is derived from an EMBL/GenBank/DDBJ whole genome shotgun (WGS) entry which is preliminary data.</text>
</comment>
<dbReference type="GO" id="GO:0016266">
    <property type="term" value="P:protein O-linked glycosylation via N-acetyl-galactosamine"/>
    <property type="evidence" value="ECO:0007669"/>
    <property type="project" value="UniProtKB-ARBA"/>
</dbReference>
<dbReference type="EC" id="2.4.1.-" evidence="12"/>
<keyword evidence="4" id="KW-0808">Transferase</keyword>
<evidence type="ECO:0000256" key="8">
    <source>
        <dbReference type="ARBA" id="ARBA00023034"/>
    </source>
</evidence>
<evidence type="ECO:0000256" key="7">
    <source>
        <dbReference type="ARBA" id="ARBA00022989"/>
    </source>
</evidence>
<dbReference type="FunFam" id="3.90.550.50:FF:000009">
    <property type="entry name" value="Hexosyltransferase"/>
    <property type="match status" value="1"/>
</dbReference>
<organism evidence="13 14">
    <name type="scientific">Chiloscyllium punctatum</name>
    <name type="common">Brownbanded bambooshark</name>
    <name type="synonym">Hemiscyllium punctatum</name>
    <dbReference type="NCBI Taxonomy" id="137246"/>
    <lineage>
        <taxon>Eukaryota</taxon>
        <taxon>Metazoa</taxon>
        <taxon>Chordata</taxon>
        <taxon>Craniata</taxon>
        <taxon>Vertebrata</taxon>
        <taxon>Chondrichthyes</taxon>
        <taxon>Elasmobranchii</taxon>
        <taxon>Galeomorphii</taxon>
        <taxon>Galeoidea</taxon>
        <taxon>Orectolobiformes</taxon>
        <taxon>Hemiscylliidae</taxon>
        <taxon>Chiloscyllium</taxon>
    </lineage>
</organism>
<evidence type="ECO:0000256" key="9">
    <source>
        <dbReference type="ARBA" id="ARBA00023136"/>
    </source>
</evidence>
<evidence type="ECO:0000256" key="12">
    <source>
        <dbReference type="RuleBase" id="RU363063"/>
    </source>
</evidence>
<dbReference type="GO" id="GO:0000139">
    <property type="term" value="C:Golgi membrane"/>
    <property type="evidence" value="ECO:0007669"/>
    <property type="project" value="UniProtKB-SubCell"/>
</dbReference>
<comment type="pathway">
    <text evidence="11">Protein modification.</text>
</comment>
<dbReference type="Gene3D" id="3.90.550.50">
    <property type="match status" value="1"/>
</dbReference>
<gene>
    <name evidence="13" type="ORF">chiPu_0004877</name>
</gene>
<dbReference type="OrthoDB" id="2139606at2759"/>
<keyword evidence="14" id="KW-1185">Reference proteome</keyword>
<proteinExistence type="inferred from homology"/>
<evidence type="ECO:0000313" key="14">
    <source>
        <dbReference type="Proteomes" id="UP000287033"/>
    </source>
</evidence>
<keyword evidence="8 12" id="KW-0333">Golgi apparatus</keyword>
<keyword evidence="6" id="KW-0735">Signal-anchor</keyword>